<organism evidence="1 2">
    <name type="scientific">Metarhizium robertsii</name>
    <dbReference type="NCBI Taxonomy" id="568076"/>
    <lineage>
        <taxon>Eukaryota</taxon>
        <taxon>Fungi</taxon>
        <taxon>Dikarya</taxon>
        <taxon>Ascomycota</taxon>
        <taxon>Pezizomycotina</taxon>
        <taxon>Sordariomycetes</taxon>
        <taxon>Hypocreomycetidae</taxon>
        <taxon>Hypocreales</taxon>
        <taxon>Clavicipitaceae</taxon>
        <taxon>Metarhizium</taxon>
    </lineage>
</organism>
<evidence type="ECO:0000313" key="2">
    <source>
        <dbReference type="Proteomes" id="UP000030151"/>
    </source>
</evidence>
<name>A0A0A1UMQ8_9HYPO</name>
<dbReference type="HOGENOM" id="CLU_672832_0_0_1"/>
<comment type="caution">
    <text evidence="1">The sequence shown here is derived from an EMBL/GenBank/DDBJ whole genome shotgun (WGS) entry which is preliminary data.</text>
</comment>
<dbReference type="Proteomes" id="UP000030151">
    <property type="component" value="Unassembled WGS sequence"/>
</dbReference>
<sequence>MYLGGRVGLETSSPRDVVQTSKGLHFPLLTSHGHDAPTAKGNRITCEHGIKHCVFHAEAFNQAFLGYLERGATHKIMNNKKTARRVSLICAQGHAYIEACSARPSEHMGNQHAGRFWIMERCQKECAVCLLDQIRERTSTFEREVSALYSRLHRHLKYDDGHDAVHEDNEKGQVHLKEGETGNKNVTNRLLHVCPSDDCNGPESSFNRLPDLVRHYGKLAIPDCSCEEACIRCHKEFYKMNQFWQHKCAIKNPTNEVKQQIKKMRIKAGDELEKAIKLTKRPSTTKHTELPLAKRQRVADPSASCTGDIIQPLWNSLDRQGLLGPLDSEFGNQAFPASISNWPERAELGHAPIWSSQASAYDQHGGGNEALWPLLPTILESGNTSMLFTESTALPVPLNNTQTSQLLGL</sequence>
<proteinExistence type="predicted"/>
<accession>A0A0A1UMQ8</accession>
<reference evidence="1 2" key="1">
    <citation type="submission" date="2014-02" db="EMBL/GenBank/DDBJ databases">
        <title>The genome sequence of the entomopathogenic fungus Metarhizium robertsii ARSEF 2575.</title>
        <authorList>
            <person name="Giuliano Garisto Donzelli B."/>
            <person name="Roe B.A."/>
            <person name="Macmil S.L."/>
            <person name="Krasnoff S.B."/>
            <person name="Gibson D.M."/>
        </authorList>
    </citation>
    <scope>NUCLEOTIDE SEQUENCE [LARGE SCALE GENOMIC DNA]</scope>
    <source>
        <strain evidence="1 2">ARSEF 2575</strain>
    </source>
</reference>
<evidence type="ECO:0000313" key="1">
    <source>
        <dbReference type="EMBL" id="EXU95996.1"/>
    </source>
</evidence>
<protein>
    <submittedName>
        <fullName evidence="1">Uncharacterized protein</fullName>
    </submittedName>
</protein>
<dbReference type="EMBL" id="JELW01000057">
    <property type="protein sequence ID" value="EXU95996.1"/>
    <property type="molecule type" value="Genomic_DNA"/>
</dbReference>
<gene>
    <name evidence="1" type="ORF">X797_010889</name>
</gene>
<dbReference type="AlphaFoldDB" id="A0A0A1UMQ8"/>